<dbReference type="EMBL" id="LWLV01001127">
    <property type="protein sequence ID" value="OTA40830.1"/>
    <property type="molecule type" value="Genomic_DNA"/>
</dbReference>
<dbReference type="AlphaFoldDB" id="A0A1Y2T2Y1"/>
<reference evidence="5" key="1">
    <citation type="submission" date="2016-04" db="EMBL/GenBank/DDBJ databases">
        <authorList>
            <person name="Antunes L.P."/>
            <person name="Martins L.F."/>
            <person name="Pereira R.V."/>
            <person name="Thomas A.M."/>
            <person name="Barbosa D."/>
            <person name="Nascimento L."/>
            <person name="Silva G.M."/>
            <person name="Condomitti G.W."/>
            <person name="Digiampietri L.A."/>
            <person name="Lombardi K.C."/>
            <person name="Ramos P.L."/>
            <person name="Quaggio R.B."/>
            <person name="Oliveira J.C."/>
            <person name="Pascon R.C."/>
            <person name="Cruz J.B."/>
            <person name="Silva A.M."/>
            <person name="Setubal J.C."/>
        </authorList>
    </citation>
    <scope>NUCLEOTIDE SEQUENCE [LARGE SCALE GENOMIC DNA]</scope>
</reference>
<keyword evidence="2" id="KW-0812">Transmembrane</keyword>
<evidence type="ECO:0000259" key="3">
    <source>
        <dbReference type="Pfam" id="PF01478"/>
    </source>
</evidence>
<proteinExistence type="inferred from homology"/>
<feature type="transmembrane region" description="Helical" evidence="2">
    <location>
        <begin position="63"/>
        <end position="82"/>
    </location>
</feature>
<evidence type="ECO:0000313" key="4">
    <source>
        <dbReference type="EMBL" id="OTA40830.1"/>
    </source>
</evidence>
<dbReference type="Pfam" id="PF01478">
    <property type="entry name" value="Peptidase_A24"/>
    <property type="match status" value="1"/>
</dbReference>
<organism evidence="4 5">
    <name type="scientific">Symbiobacterium thermophilum</name>
    <dbReference type="NCBI Taxonomy" id="2734"/>
    <lineage>
        <taxon>Bacteria</taxon>
        <taxon>Bacillati</taxon>
        <taxon>Bacillota</taxon>
        <taxon>Clostridia</taxon>
        <taxon>Eubacteriales</taxon>
        <taxon>Symbiobacteriaceae</taxon>
        <taxon>Symbiobacterium</taxon>
    </lineage>
</organism>
<comment type="similarity">
    <text evidence="1">Belongs to the peptidase A24 family.</text>
</comment>
<feature type="transmembrane region" description="Helical" evidence="2">
    <location>
        <begin position="114"/>
        <end position="133"/>
    </location>
</feature>
<gene>
    <name evidence="4" type="ORF">A6D92_12805</name>
</gene>
<feature type="transmembrane region" description="Helical" evidence="2">
    <location>
        <begin position="145"/>
        <end position="178"/>
    </location>
</feature>
<evidence type="ECO:0000313" key="5">
    <source>
        <dbReference type="Proteomes" id="UP000194267"/>
    </source>
</evidence>
<keyword evidence="2" id="KW-1133">Transmembrane helix</keyword>
<protein>
    <recommendedName>
        <fullName evidence="3">Prepilin type IV endopeptidase peptidase domain-containing protein</fullName>
    </recommendedName>
</protein>
<keyword evidence="2" id="KW-0472">Membrane</keyword>
<sequence>MSGQAWPAALLGVALGAALGYLGVRFSPRWLTRPAPRWLSASLVAGIALAAGLLGYFHRLTPYFWHQLALVAILLAAAFIDLQDHIIPNDLVLVGLAVWLPAMLLFPYDGKTWLSALGGGAAAFAFFYLLAVLVPDGMGMGDVKLALVMGLFLGAGWVAMALILAFLLGGLASAVLLATRRVGRKGHIPFGPFLAAGGLITILWGSQIWNWYAG</sequence>
<feature type="transmembrane region" description="Helical" evidence="2">
    <location>
        <begin position="38"/>
        <end position="57"/>
    </location>
</feature>
<dbReference type="PANTHER" id="PTHR30487">
    <property type="entry name" value="TYPE 4 PREPILIN-LIKE PROTEINS LEADER PEPTIDE-PROCESSING ENZYME"/>
    <property type="match status" value="1"/>
</dbReference>
<dbReference type="InterPro" id="IPR050882">
    <property type="entry name" value="Prepilin_peptidase/N-MTase"/>
</dbReference>
<feature type="domain" description="Prepilin type IV endopeptidase peptidase" evidence="3">
    <location>
        <begin position="69"/>
        <end position="172"/>
    </location>
</feature>
<name>A0A1Y2T2Y1_SYMTR</name>
<dbReference type="GO" id="GO:0005886">
    <property type="term" value="C:plasma membrane"/>
    <property type="evidence" value="ECO:0007669"/>
    <property type="project" value="TreeGrafter"/>
</dbReference>
<dbReference type="GO" id="GO:0004190">
    <property type="term" value="F:aspartic-type endopeptidase activity"/>
    <property type="evidence" value="ECO:0007669"/>
    <property type="project" value="InterPro"/>
</dbReference>
<dbReference type="PANTHER" id="PTHR30487:SF0">
    <property type="entry name" value="PREPILIN LEADER PEPTIDASE_N-METHYLTRANSFERASE-RELATED"/>
    <property type="match status" value="1"/>
</dbReference>
<dbReference type="Proteomes" id="UP000194267">
    <property type="component" value="Unassembled WGS sequence"/>
</dbReference>
<evidence type="ECO:0000256" key="2">
    <source>
        <dbReference type="SAM" id="Phobius"/>
    </source>
</evidence>
<feature type="transmembrane region" description="Helical" evidence="2">
    <location>
        <begin position="6"/>
        <end position="26"/>
    </location>
</feature>
<feature type="transmembrane region" description="Helical" evidence="2">
    <location>
        <begin position="91"/>
        <end position="108"/>
    </location>
</feature>
<dbReference type="Gene3D" id="1.20.120.1220">
    <property type="match status" value="1"/>
</dbReference>
<accession>A0A1Y2T2Y1</accession>
<comment type="caution">
    <text evidence="4">The sequence shown here is derived from an EMBL/GenBank/DDBJ whole genome shotgun (WGS) entry which is preliminary data.</text>
</comment>
<feature type="transmembrane region" description="Helical" evidence="2">
    <location>
        <begin position="190"/>
        <end position="212"/>
    </location>
</feature>
<dbReference type="InterPro" id="IPR000045">
    <property type="entry name" value="Prepilin_IV_endopep_pep"/>
</dbReference>
<evidence type="ECO:0000256" key="1">
    <source>
        <dbReference type="ARBA" id="ARBA00005801"/>
    </source>
</evidence>
<dbReference type="GO" id="GO:0006465">
    <property type="term" value="P:signal peptide processing"/>
    <property type="evidence" value="ECO:0007669"/>
    <property type="project" value="TreeGrafter"/>
</dbReference>